<dbReference type="Proteomes" id="UP001597343">
    <property type="component" value="Unassembled WGS sequence"/>
</dbReference>
<dbReference type="EMBL" id="JBHUIO010000002">
    <property type="protein sequence ID" value="MFD2169254.1"/>
    <property type="molecule type" value="Genomic_DNA"/>
</dbReference>
<reference evidence="2" key="1">
    <citation type="journal article" date="2019" name="Int. J. Syst. Evol. Microbiol.">
        <title>The Global Catalogue of Microorganisms (GCM) 10K type strain sequencing project: providing services to taxonomists for standard genome sequencing and annotation.</title>
        <authorList>
            <consortium name="The Broad Institute Genomics Platform"/>
            <consortium name="The Broad Institute Genome Sequencing Center for Infectious Disease"/>
            <person name="Wu L."/>
            <person name="Ma J."/>
        </authorList>
    </citation>
    <scope>NUCLEOTIDE SEQUENCE [LARGE SCALE GENOMIC DNA]</scope>
    <source>
        <strain evidence="2">CGMCC 1.13574</strain>
    </source>
</reference>
<evidence type="ECO:0000313" key="2">
    <source>
        <dbReference type="Proteomes" id="UP001597343"/>
    </source>
</evidence>
<name>A0ABW4ZUS0_9BACL</name>
<evidence type="ECO:0008006" key="3">
    <source>
        <dbReference type="Google" id="ProtNLM"/>
    </source>
</evidence>
<gene>
    <name evidence="1" type="ORF">ACFSOY_04370</name>
</gene>
<protein>
    <recommendedName>
        <fullName evidence="3">RNA polymerase subunit sigma-70</fullName>
    </recommendedName>
</protein>
<sequence>MRKTIHQQVATFTNRRLMNVDFHDFLQKSQYMEDVELATEFSLTSREVQHLRAKMQK</sequence>
<accession>A0ABW4ZUS0</accession>
<dbReference type="RefSeq" id="WP_386044301.1">
    <property type="nucleotide sequence ID" value="NZ_JBHUIO010000002.1"/>
</dbReference>
<evidence type="ECO:0000313" key="1">
    <source>
        <dbReference type="EMBL" id="MFD2169254.1"/>
    </source>
</evidence>
<organism evidence="1 2">
    <name type="scientific">Tumebacillus lipolyticus</name>
    <dbReference type="NCBI Taxonomy" id="1280370"/>
    <lineage>
        <taxon>Bacteria</taxon>
        <taxon>Bacillati</taxon>
        <taxon>Bacillota</taxon>
        <taxon>Bacilli</taxon>
        <taxon>Bacillales</taxon>
        <taxon>Alicyclobacillaceae</taxon>
        <taxon>Tumebacillus</taxon>
    </lineage>
</organism>
<keyword evidence="2" id="KW-1185">Reference proteome</keyword>
<comment type="caution">
    <text evidence="1">The sequence shown here is derived from an EMBL/GenBank/DDBJ whole genome shotgun (WGS) entry which is preliminary data.</text>
</comment>
<proteinExistence type="predicted"/>